<evidence type="ECO:0000313" key="2">
    <source>
        <dbReference type="Proteomes" id="UP001286313"/>
    </source>
</evidence>
<comment type="caution">
    <text evidence="1">The sequence shown here is derived from an EMBL/GenBank/DDBJ whole genome shotgun (WGS) entry which is preliminary data.</text>
</comment>
<keyword evidence="2" id="KW-1185">Reference proteome</keyword>
<proteinExistence type="predicted"/>
<reference evidence="1" key="1">
    <citation type="submission" date="2023-10" db="EMBL/GenBank/DDBJ databases">
        <title>Genome assemblies of two species of porcelain crab, Petrolisthes cinctipes and Petrolisthes manimaculis (Anomura: Porcellanidae).</title>
        <authorList>
            <person name="Angst P."/>
        </authorList>
    </citation>
    <scope>NUCLEOTIDE SEQUENCE</scope>
    <source>
        <strain evidence="1">PB745_01</strain>
        <tissue evidence="1">Gill</tissue>
    </source>
</reference>
<dbReference type="AlphaFoldDB" id="A0AAE1EIJ4"/>
<dbReference type="EMBL" id="JAWQEG010007600">
    <property type="protein sequence ID" value="KAK3852075.1"/>
    <property type="molecule type" value="Genomic_DNA"/>
</dbReference>
<organism evidence="1 2">
    <name type="scientific">Petrolisthes cinctipes</name>
    <name type="common">Flat porcelain crab</name>
    <dbReference type="NCBI Taxonomy" id="88211"/>
    <lineage>
        <taxon>Eukaryota</taxon>
        <taxon>Metazoa</taxon>
        <taxon>Ecdysozoa</taxon>
        <taxon>Arthropoda</taxon>
        <taxon>Crustacea</taxon>
        <taxon>Multicrustacea</taxon>
        <taxon>Malacostraca</taxon>
        <taxon>Eumalacostraca</taxon>
        <taxon>Eucarida</taxon>
        <taxon>Decapoda</taxon>
        <taxon>Pleocyemata</taxon>
        <taxon>Anomura</taxon>
        <taxon>Galatheoidea</taxon>
        <taxon>Porcellanidae</taxon>
        <taxon>Petrolisthes</taxon>
    </lineage>
</organism>
<evidence type="ECO:0000313" key="1">
    <source>
        <dbReference type="EMBL" id="KAK3852075.1"/>
    </source>
</evidence>
<name>A0AAE1EIJ4_PETCI</name>
<sequence length="103" mass="10976">MLTVTSGYSSPHLPPSLLLYSPSRLLPPSPSISTPLLSLQTLPYSVPSDPPPPLLPSPPTLLLYSPSRLLPTLSPLIPLLLFSPLPQLYSSTLPPDSSLLCPL</sequence>
<dbReference type="Proteomes" id="UP001286313">
    <property type="component" value="Unassembled WGS sequence"/>
</dbReference>
<accession>A0AAE1EIJ4</accession>
<protein>
    <submittedName>
        <fullName evidence="1">Uncharacterized protein</fullName>
    </submittedName>
</protein>
<gene>
    <name evidence="1" type="ORF">Pcinc_041322</name>
</gene>